<organism evidence="1 2">
    <name type="scientific">Pontibacter toksunensis</name>
    <dbReference type="NCBI Taxonomy" id="1332631"/>
    <lineage>
        <taxon>Bacteria</taxon>
        <taxon>Pseudomonadati</taxon>
        <taxon>Bacteroidota</taxon>
        <taxon>Cytophagia</taxon>
        <taxon>Cytophagales</taxon>
        <taxon>Hymenobacteraceae</taxon>
        <taxon>Pontibacter</taxon>
    </lineage>
</organism>
<reference evidence="2" key="1">
    <citation type="journal article" date="2019" name="Int. J. Syst. Evol. Microbiol.">
        <title>The Global Catalogue of Microorganisms (GCM) 10K type strain sequencing project: providing services to taxonomists for standard genome sequencing and annotation.</title>
        <authorList>
            <consortium name="The Broad Institute Genomics Platform"/>
            <consortium name="The Broad Institute Genome Sequencing Center for Infectious Disease"/>
            <person name="Wu L."/>
            <person name="Ma J."/>
        </authorList>
    </citation>
    <scope>NUCLEOTIDE SEQUENCE [LARGE SCALE GENOMIC DNA]</scope>
    <source>
        <strain evidence="2">KCTC 23984</strain>
    </source>
</reference>
<dbReference type="EMBL" id="JBHUOX010000018">
    <property type="protein sequence ID" value="MFD3002616.1"/>
    <property type="molecule type" value="Genomic_DNA"/>
</dbReference>
<accession>A0ABW6BZJ2</accession>
<protein>
    <recommendedName>
        <fullName evidence="3">Helix-turn-helix domain-containing protein</fullName>
    </recommendedName>
</protein>
<evidence type="ECO:0000313" key="2">
    <source>
        <dbReference type="Proteomes" id="UP001597641"/>
    </source>
</evidence>
<name>A0ABW6BZJ2_9BACT</name>
<dbReference type="RefSeq" id="WP_377488349.1">
    <property type="nucleotide sequence ID" value="NZ_JBHUOX010000018.1"/>
</dbReference>
<evidence type="ECO:0008006" key="3">
    <source>
        <dbReference type="Google" id="ProtNLM"/>
    </source>
</evidence>
<sequence length="76" mass="8840">MAEEQHPRYVTPYKYAELCGVSPTAINRRIKRGVLDAEDVPQIDGSTKRFIDTDKFPPARLIDYPIEHKRPQKKED</sequence>
<gene>
    <name evidence="1" type="ORF">ACFS7Z_19755</name>
</gene>
<dbReference type="Proteomes" id="UP001597641">
    <property type="component" value="Unassembled WGS sequence"/>
</dbReference>
<keyword evidence="2" id="KW-1185">Reference proteome</keyword>
<comment type="caution">
    <text evidence="1">The sequence shown here is derived from an EMBL/GenBank/DDBJ whole genome shotgun (WGS) entry which is preliminary data.</text>
</comment>
<proteinExistence type="predicted"/>
<evidence type="ECO:0000313" key="1">
    <source>
        <dbReference type="EMBL" id="MFD3002616.1"/>
    </source>
</evidence>